<sequence>MMRVSPPRPITCRHLTVAEHRRSVGRLDTRRGFYQPRGKDKKSRQLHGAHTAHPSRPHPLHTS</sequence>
<feature type="non-terminal residue" evidence="2">
    <location>
        <position position="63"/>
    </location>
</feature>
<evidence type="ECO:0000313" key="2">
    <source>
        <dbReference type="EMBL" id="KAF7107897.1"/>
    </source>
</evidence>
<organism evidence="2">
    <name type="scientific">Triticum aestivum</name>
    <name type="common">Wheat</name>
    <dbReference type="NCBI Taxonomy" id="4565"/>
    <lineage>
        <taxon>Eukaryota</taxon>
        <taxon>Viridiplantae</taxon>
        <taxon>Streptophyta</taxon>
        <taxon>Embryophyta</taxon>
        <taxon>Tracheophyta</taxon>
        <taxon>Spermatophyta</taxon>
        <taxon>Magnoliopsida</taxon>
        <taxon>Liliopsida</taxon>
        <taxon>Poales</taxon>
        <taxon>Poaceae</taxon>
        <taxon>BOP clade</taxon>
        <taxon>Pooideae</taxon>
        <taxon>Triticodae</taxon>
        <taxon>Triticeae</taxon>
        <taxon>Triticinae</taxon>
        <taxon>Triticum</taxon>
    </lineage>
</organism>
<name>A0A9R1MIE0_WHEAT</name>
<evidence type="ECO:0000256" key="1">
    <source>
        <dbReference type="SAM" id="MobiDB-lite"/>
    </source>
</evidence>
<reference evidence="2" key="1">
    <citation type="journal article" date="2017" name="Gigascience">
        <title>The first near-complete assembly of the hexaploid bread wheat genome, Triticum aestivum.</title>
        <authorList>
            <person name="Zimin A.V."/>
            <person name="Puiu D."/>
            <person name="Hall R."/>
            <person name="Kingan S."/>
            <person name="Clavijo B.J."/>
            <person name="Salzberg S.L."/>
        </authorList>
    </citation>
    <scope>NUCLEOTIDE SEQUENCE</scope>
    <source>
        <tissue evidence="2">Leaf</tissue>
    </source>
</reference>
<feature type="region of interest" description="Disordered" evidence="1">
    <location>
        <begin position="1"/>
        <end position="63"/>
    </location>
</feature>
<dbReference type="EMBL" id="CM022231">
    <property type="protein sequence ID" value="KAF7107897.1"/>
    <property type="molecule type" value="Genomic_DNA"/>
</dbReference>
<feature type="compositionally biased region" description="Basic residues" evidence="1">
    <location>
        <begin position="53"/>
        <end position="63"/>
    </location>
</feature>
<proteinExistence type="predicted"/>
<feature type="compositionally biased region" description="Basic and acidic residues" evidence="1">
    <location>
        <begin position="16"/>
        <end position="31"/>
    </location>
</feature>
<dbReference type="Proteomes" id="UP000815260">
    <property type="component" value="Chromosome 7D"/>
</dbReference>
<comment type="caution">
    <text evidence="2">The sequence shown here is derived from an EMBL/GenBank/DDBJ whole genome shotgun (WGS) entry which is preliminary data.</text>
</comment>
<dbReference type="AlphaFoldDB" id="A0A9R1MIE0"/>
<gene>
    <name evidence="2" type="ORF">CFC21_108476</name>
</gene>
<accession>A0A9R1MIE0</accession>
<reference evidence="2" key="2">
    <citation type="submission" date="2020-03" db="EMBL/GenBank/DDBJ databases">
        <title>The second near-complete assembly of the hexaploid bread wheat (Triticum aestivum) genome.</title>
        <authorList>
            <person name="Zimin A.V."/>
            <person name="Puiu D."/>
            <person name="Shumante A."/>
            <person name="Alonge M."/>
            <person name="Salzberg S.L."/>
        </authorList>
    </citation>
    <scope>NUCLEOTIDE SEQUENCE</scope>
    <source>
        <tissue evidence="2">Leaf</tissue>
    </source>
</reference>
<protein>
    <submittedName>
        <fullName evidence="2">Uncharacterized protein</fullName>
    </submittedName>
</protein>